<dbReference type="Proteomes" id="UP000235739">
    <property type="component" value="Unassembled WGS sequence"/>
</dbReference>
<reference evidence="7 8" key="1">
    <citation type="journal article" date="2017" name="Elife">
        <title>Extensive horizontal gene transfer in cheese-associated bacteria.</title>
        <authorList>
            <person name="Bonham K.S."/>
            <person name="Wolfe B.E."/>
            <person name="Dutton R.J."/>
        </authorList>
    </citation>
    <scope>NUCLEOTIDE SEQUENCE [LARGE SCALE GENOMIC DNA]</scope>
    <source>
        <strain evidence="7 8">JB182</strain>
    </source>
</reference>
<comment type="caution">
    <text evidence="7">The sequence shown here is derived from an EMBL/GenBank/DDBJ whole genome shotgun (WGS) entry which is preliminary data.</text>
</comment>
<dbReference type="InterPro" id="IPR006685">
    <property type="entry name" value="MscS_channel_2nd"/>
</dbReference>
<feature type="transmembrane region" description="Helical" evidence="5">
    <location>
        <begin position="72"/>
        <end position="91"/>
    </location>
</feature>
<dbReference type="InterPro" id="IPR023408">
    <property type="entry name" value="MscS_beta-dom_sf"/>
</dbReference>
<feature type="domain" description="Mechanosensitive ion channel MscS" evidence="6">
    <location>
        <begin position="197"/>
        <end position="263"/>
    </location>
</feature>
<evidence type="ECO:0000256" key="4">
    <source>
        <dbReference type="ARBA" id="ARBA00023136"/>
    </source>
</evidence>
<gene>
    <name evidence="7" type="ORF">CIK84_00075</name>
</gene>
<keyword evidence="3 5" id="KW-1133">Transmembrane helix</keyword>
<organism evidence="7 8">
    <name type="scientific">Glutamicibacter arilaitensis</name>
    <dbReference type="NCBI Taxonomy" id="256701"/>
    <lineage>
        <taxon>Bacteria</taxon>
        <taxon>Bacillati</taxon>
        <taxon>Actinomycetota</taxon>
        <taxon>Actinomycetes</taxon>
        <taxon>Micrococcales</taxon>
        <taxon>Micrococcaceae</taxon>
        <taxon>Glutamicibacter</taxon>
    </lineage>
</organism>
<protein>
    <submittedName>
        <fullName evidence="7">Mechanosensitive ion channel protein MscS</fullName>
    </submittedName>
</protein>
<dbReference type="SUPFAM" id="SSF50182">
    <property type="entry name" value="Sm-like ribonucleoproteins"/>
    <property type="match status" value="1"/>
</dbReference>
<feature type="transmembrane region" description="Helical" evidence="5">
    <location>
        <begin position="148"/>
        <end position="169"/>
    </location>
</feature>
<keyword evidence="4 5" id="KW-0472">Membrane</keyword>
<dbReference type="InterPro" id="IPR010920">
    <property type="entry name" value="LSM_dom_sf"/>
</dbReference>
<feature type="transmembrane region" description="Helical" evidence="5">
    <location>
        <begin position="175"/>
        <end position="194"/>
    </location>
</feature>
<dbReference type="PANTHER" id="PTHR30566">
    <property type="entry name" value="YNAI-RELATED MECHANOSENSITIVE ION CHANNEL"/>
    <property type="match status" value="1"/>
</dbReference>
<name>A0A2N7S1P3_9MICC</name>
<evidence type="ECO:0000256" key="1">
    <source>
        <dbReference type="ARBA" id="ARBA00004370"/>
    </source>
</evidence>
<dbReference type="GO" id="GO:0055085">
    <property type="term" value="P:transmembrane transport"/>
    <property type="evidence" value="ECO:0007669"/>
    <property type="project" value="InterPro"/>
</dbReference>
<dbReference type="PANTHER" id="PTHR30566:SF25">
    <property type="entry name" value="INNER MEMBRANE PROTEIN"/>
    <property type="match status" value="1"/>
</dbReference>
<comment type="subcellular location">
    <subcellularLocation>
        <location evidence="1">Membrane</location>
    </subcellularLocation>
</comment>
<feature type="transmembrane region" description="Helical" evidence="5">
    <location>
        <begin position="97"/>
        <end position="118"/>
    </location>
</feature>
<evidence type="ECO:0000256" key="2">
    <source>
        <dbReference type="ARBA" id="ARBA00022692"/>
    </source>
</evidence>
<evidence type="ECO:0000313" key="8">
    <source>
        <dbReference type="Proteomes" id="UP000235739"/>
    </source>
</evidence>
<feature type="transmembrane region" description="Helical" evidence="5">
    <location>
        <begin position="29"/>
        <end position="51"/>
    </location>
</feature>
<evidence type="ECO:0000256" key="5">
    <source>
        <dbReference type="SAM" id="Phobius"/>
    </source>
</evidence>
<evidence type="ECO:0000259" key="6">
    <source>
        <dbReference type="Pfam" id="PF00924"/>
    </source>
</evidence>
<sequence>MTPTPVDPIDETVEEVITVSSFLPESLQFWVVLLVGAVVAAILAFVFSGVARRVLRRIGVDEADVKATRFPFFGLVTSIVAKSALAIFYGGKPWYNPWQFAILIVLVIFLTWFTIKLVRVIEAGMMARFEAKFGPGRRLAKVQTQVGLMRRVLIAVLCIIAVAAVLLTIEQVRALGAGLLASAGLASVVVGLAVQSTLANVFAGLQVAFTDSIRVDDTVVAEGERGTVEEITLSYVVVLLIDGRRMILPSTYFTTTPFENWSRRSTEITGNVALQLKLNAPIAYLRQRSSELLESSDWWDGRSNELLVTDAQNGLQTVTIYLSARDAGDLWNLRNMLREKLLAELVENYPECLPDPRMIPGNPV</sequence>
<dbReference type="Pfam" id="PF00924">
    <property type="entry name" value="MS_channel_2nd"/>
    <property type="match status" value="1"/>
</dbReference>
<dbReference type="AlphaFoldDB" id="A0A2N7S1P3"/>
<dbReference type="Gene3D" id="1.10.287.1260">
    <property type="match status" value="1"/>
</dbReference>
<dbReference type="RefSeq" id="WP_102597236.1">
    <property type="nucleotide sequence ID" value="NZ_JABUYH010000042.1"/>
</dbReference>
<keyword evidence="2 5" id="KW-0812">Transmembrane</keyword>
<accession>A0A2N7S1P3</accession>
<evidence type="ECO:0000256" key="3">
    <source>
        <dbReference type="ARBA" id="ARBA00022989"/>
    </source>
</evidence>
<proteinExistence type="predicted"/>
<evidence type="ECO:0000313" key="7">
    <source>
        <dbReference type="EMBL" id="PMQ20066.1"/>
    </source>
</evidence>
<dbReference type="GO" id="GO:0016020">
    <property type="term" value="C:membrane"/>
    <property type="evidence" value="ECO:0007669"/>
    <property type="project" value="UniProtKB-SubCell"/>
</dbReference>
<dbReference type="EMBL" id="PNQX01000001">
    <property type="protein sequence ID" value="PMQ20066.1"/>
    <property type="molecule type" value="Genomic_DNA"/>
</dbReference>
<dbReference type="Gene3D" id="2.30.30.60">
    <property type="match status" value="1"/>
</dbReference>